<dbReference type="InterPro" id="IPR050377">
    <property type="entry name" value="Radical_SAM_PqqE_MftC-like"/>
</dbReference>
<evidence type="ECO:0000313" key="2">
    <source>
        <dbReference type="EMBL" id="KKL50330.1"/>
    </source>
</evidence>
<feature type="non-terminal residue" evidence="2">
    <location>
        <position position="1"/>
    </location>
</feature>
<dbReference type="InterPro" id="IPR013785">
    <property type="entry name" value="Aldolase_TIM"/>
</dbReference>
<dbReference type="Pfam" id="PF13186">
    <property type="entry name" value="SPASM"/>
    <property type="match status" value="1"/>
</dbReference>
<organism evidence="2">
    <name type="scientific">marine sediment metagenome</name>
    <dbReference type="NCBI Taxonomy" id="412755"/>
    <lineage>
        <taxon>unclassified sequences</taxon>
        <taxon>metagenomes</taxon>
        <taxon>ecological metagenomes</taxon>
    </lineage>
</organism>
<dbReference type="AlphaFoldDB" id="A0A0F9EZB4"/>
<dbReference type="SUPFAM" id="SSF102114">
    <property type="entry name" value="Radical SAM enzymes"/>
    <property type="match status" value="1"/>
</dbReference>
<dbReference type="CDD" id="cd21109">
    <property type="entry name" value="SPASM"/>
    <property type="match status" value="1"/>
</dbReference>
<protein>
    <recommendedName>
        <fullName evidence="1">4Fe4S-binding SPASM domain-containing protein</fullName>
    </recommendedName>
</protein>
<dbReference type="PANTHER" id="PTHR11228:SF34">
    <property type="entry name" value="TUNGSTEN-CONTAINING ALDEHYDE FERREDOXIN OXIDOREDUCTASE COFACTOR MODIFYING PROTEIN"/>
    <property type="match status" value="1"/>
</dbReference>
<reference evidence="2" key="1">
    <citation type="journal article" date="2015" name="Nature">
        <title>Complex archaea that bridge the gap between prokaryotes and eukaryotes.</title>
        <authorList>
            <person name="Spang A."/>
            <person name="Saw J.H."/>
            <person name="Jorgensen S.L."/>
            <person name="Zaremba-Niedzwiedzka K."/>
            <person name="Martijn J."/>
            <person name="Lind A.E."/>
            <person name="van Eijk R."/>
            <person name="Schleper C."/>
            <person name="Guy L."/>
            <person name="Ettema T.J."/>
        </authorList>
    </citation>
    <scope>NUCLEOTIDE SEQUENCE</scope>
</reference>
<proteinExistence type="predicted"/>
<accession>A0A0F9EZB4</accession>
<dbReference type="PANTHER" id="PTHR11228">
    <property type="entry name" value="RADICAL SAM DOMAIN PROTEIN"/>
    <property type="match status" value="1"/>
</dbReference>
<feature type="domain" description="4Fe4S-binding SPASM" evidence="1">
    <location>
        <begin position="120"/>
        <end position="185"/>
    </location>
</feature>
<comment type="caution">
    <text evidence="2">The sequence shown here is derived from an EMBL/GenBank/DDBJ whole genome shotgun (WGS) entry which is preliminary data.</text>
</comment>
<gene>
    <name evidence="2" type="ORF">LCGC14_2306580</name>
</gene>
<dbReference type="InterPro" id="IPR023885">
    <property type="entry name" value="4Fe4S-binding_SPASM_dom"/>
</dbReference>
<name>A0A0F9EZB4_9ZZZZ</name>
<dbReference type="Gene3D" id="3.20.20.70">
    <property type="entry name" value="Aldolase class I"/>
    <property type="match status" value="1"/>
</dbReference>
<sequence length="189" mass="21801">GKGYMGFPFYKRLIDQDLVCVIIGKNGEPTLHSQITEMVSYAKEKNVYVCIYTNSTGNYEDLIKAGIDEIQFSQAPPLLNYCETKVGMNCVTKEEYKKFIHCANLEPLMGVKSKKRIRPCRNLWRNLVISWNGEVTPCCIDMHNTLVVGDANNESLQDIFNGEKMRHIRKLHLDRKFPKVCKYCDDYFG</sequence>
<evidence type="ECO:0000259" key="1">
    <source>
        <dbReference type="Pfam" id="PF13186"/>
    </source>
</evidence>
<dbReference type="EMBL" id="LAZR01032641">
    <property type="protein sequence ID" value="KKL50330.1"/>
    <property type="molecule type" value="Genomic_DNA"/>
</dbReference>
<dbReference type="InterPro" id="IPR058240">
    <property type="entry name" value="rSAM_sf"/>
</dbReference>